<feature type="transmembrane region" description="Helical" evidence="1">
    <location>
        <begin position="12"/>
        <end position="33"/>
    </location>
</feature>
<gene>
    <name evidence="2" type="ORF">BHLFYP23_02412</name>
</gene>
<dbReference type="EMBL" id="CACRSY010000009">
    <property type="protein sequence ID" value="VYT00206.1"/>
    <property type="molecule type" value="Genomic_DNA"/>
</dbReference>
<dbReference type="RefSeq" id="WP_009247138.1">
    <property type="nucleotide sequence ID" value="NZ_CACRSY010000009.1"/>
</dbReference>
<feature type="transmembrane region" description="Helical" evidence="1">
    <location>
        <begin position="179"/>
        <end position="204"/>
    </location>
</feature>
<evidence type="ECO:0000256" key="1">
    <source>
        <dbReference type="SAM" id="Phobius"/>
    </source>
</evidence>
<proteinExistence type="predicted"/>
<keyword evidence="1" id="KW-0472">Membrane</keyword>
<sequence length="264" mass="29959">MRKVFATEMKRAINIGWIISILGICFSICFDSWNDLLRAFATHNGSVHYFFWNSAFGGACRTYFLPIFAALPFAAAFCKDYNEHALYFIVSREGKKRYCIAKYIVNALCGGLVVAAATGILILFLSSAFPMADSVYQEPFVSDRFHVWIAVYHPVEYAFVEIVSGFLRGMLCASIALCVSIYISDPLVVLVSPYFVSFLAVQAYRIFHVPDRYRLDKLLTGNMIIRSSVFTVWICIVVVSVIVIFLGIFFQKTVLRRLEDGRLY</sequence>
<keyword evidence="1" id="KW-1133">Transmembrane helix</keyword>
<name>A0A6N2T8Y7_BLAHA</name>
<keyword evidence="1" id="KW-0812">Transmembrane</keyword>
<feature type="transmembrane region" description="Helical" evidence="1">
    <location>
        <begin position="145"/>
        <end position="167"/>
    </location>
</feature>
<feature type="transmembrane region" description="Helical" evidence="1">
    <location>
        <begin position="224"/>
        <end position="250"/>
    </location>
</feature>
<accession>A0A6N2T8Y7</accession>
<reference evidence="2" key="1">
    <citation type="submission" date="2019-11" db="EMBL/GenBank/DDBJ databases">
        <authorList>
            <person name="Feng L."/>
        </authorList>
    </citation>
    <scope>NUCLEOTIDE SEQUENCE</scope>
    <source>
        <strain evidence="2">BhanseniiLFYP23</strain>
    </source>
</reference>
<evidence type="ECO:0000313" key="2">
    <source>
        <dbReference type="EMBL" id="VYT00206.1"/>
    </source>
</evidence>
<feature type="transmembrane region" description="Helical" evidence="1">
    <location>
        <begin position="103"/>
        <end position="125"/>
    </location>
</feature>
<protein>
    <submittedName>
        <fullName evidence="2">ABC-2 family transporter protein</fullName>
    </submittedName>
</protein>
<organism evidence="2">
    <name type="scientific">Blautia hansenii</name>
    <name type="common">Ruminococcus hansenii</name>
    <dbReference type="NCBI Taxonomy" id="1322"/>
    <lineage>
        <taxon>Bacteria</taxon>
        <taxon>Bacillati</taxon>
        <taxon>Bacillota</taxon>
        <taxon>Clostridia</taxon>
        <taxon>Lachnospirales</taxon>
        <taxon>Lachnospiraceae</taxon>
        <taxon>Blautia</taxon>
    </lineage>
</organism>
<dbReference type="AlphaFoldDB" id="A0A6N2T8Y7"/>